<keyword evidence="1" id="KW-0812">Transmembrane</keyword>
<organism evidence="2 3">
    <name type="scientific">Armillaria borealis</name>
    <dbReference type="NCBI Taxonomy" id="47425"/>
    <lineage>
        <taxon>Eukaryota</taxon>
        <taxon>Fungi</taxon>
        <taxon>Dikarya</taxon>
        <taxon>Basidiomycota</taxon>
        <taxon>Agaricomycotina</taxon>
        <taxon>Agaricomycetes</taxon>
        <taxon>Agaricomycetidae</taxon>
        <taxon>Agaricales</taxon>
        <taxon>Marasmiineae</taxon>
        <taxon>Physalacriaceae</taxon>
        <taxon>Armillaria</taxon>
    </lineage>
</organism>
<feature type="transmembrane region" description="Helical" evidence="1">
    <location>
        <begin position="60"/>
        <end position="82"/>
    </location>
</feature>
<comment type="caution">
    <text evidence="2">The sequence shown here is derived from an EMBL/GenBank/DDBJ whole genome shotgun (WGS) entry which is preliminary data.</text>
</comment>
<name>A0AA39MDI6_9AGAR</name>
<proteinExistence type="predicted"/>
<dbReference type="AlphaFoldDB" id="A0AA39MDI6"/>
<evidence type="ECO:0000313" key="2">
    <source>
        <dbReference type="EMBL" id="KAK0429754.1"/>
    </source>
</evidence>
<sequence>FLVETTCFVPPVAQCLRFGSCHRLEHCYRPTVCPADRGFCCLQLPCTCVLSFSYVSLPAIPLPGVLYLLSLFCLCFMSHALFCYSQVCCIVMSVAIWGPCICLMSVLPCFAYSRAGIRAHF</sequence>
<keyword evidence="3" id="KW-1185">Reference proteome</keyword>
<reference evidence="2" key="1">
    <citation type="submission" date="2023-06" db="EMBL/GenBank/DDBJ databases">
        <authorList>
            <consortium name="Lawrence Berkeley National Laboratory"/>
            <person name="Ahrendt S."/>
            <person name="Sahu N."/>
            <person name="Indic B."/>
            <person name="Wong-Bajracharya J."/>
            <person name="Merenyi Z."/>
            <person name="Ke H.-M."/>
            <person name="Monk M."/>
            <person name="Kocsube S."/>
            <person name="Drula E."/>
            <person name="Lipzen A."/>
            <person name="Balint B."/>
            <person name="Henrissat B."/>
            <person name="Andreopoulos B."/>
            <person name="Martin F.M."/>
            <person name="Harder C.B."/>
            <person name="Rigling D."/>
            <person name="Ford K.L."/>
            <person name="Foster G.D."/>
            <person name="Pangilinan J."/>
            <person name="Papanicolaou A."/>
            <person name="Barry K."/>
            <person name="LaButti K."/>
            <person name="Viragh M."/>
            <person name="Koriabine M."/>
            <person name="Yan M."/>
            <person name="Riley R."/>
            <person name="Champramary S."/>
            <person name="Plett K.L."/>
            <person name="Tsai I.J."/>
            <person name="Slot J."/>
            <person name="Sipos G."/>
            <person name="Plett J."/>
            <person name="Nagy L.G."/>
            <person name="Grigoriev I.V."/>
        </authorList>
    </citation>
    <scope>NUCLEOTIDE SEQUENCE</scope>
    <source>
        <strain evidence="2">FPL87.14</strain>
    </source>
</reference>
<evidence type="ECO:0000313" key="3">
    <source>
        <dbReference type="Proteomes" id="UP001175226"/>
    </source>
</evidence>
<keyword evidence="1" id="KW-1133">Transmembrane helix</keyword>
<keyword evidence="1" id="KW-0472">Membrane</keyword>
<dbReference type="Proteomes" id="UP001175226">
    <property type="component" value="Unassembled WGS sequence"/>
</dbReference>
<accession>A0AA39MDI6</accession>
<feature type="non-terminal residue" evidence="2">
    <location>
        <position position="1"/>
    </location>
</feature>
<evidence type="ECO:0000256" key="1">
    <source>
        <dbReference type="SAM" id="Phobius"/>
    </source>
</evidence>
<protein>
    <submittedName>
        <fullName evidence="2">Uncharacterized protein</fullName>
    </submittedName>
</protein>
<feature type="transmembrane region" description="Helical" evidence="1">
    <location>
        <begin position="89"/>
        <end position="113"/>
    </location>
</feature>
<gene>
    <name evidence="2" type="ORF">EV421DRAFT_1864498</name>
</gene>
<dbReference type="EMBL" id="JAUEPT010000213">
    <property type="protein sequence ID" value="KAK0429754.1"/>
    <property type="molecule type" value="Genomic_DNA"/>
</dbReference>